<dbReference type="AlphaFoldDB" id="A0ABD3AXE2"/>
<feature type="compositionally biased region" description="Low complexity" evidence="1">
    <location>
        <begin position="14"/>
        <end position="25"/>
    </location>
</feature>
<organism evidence="2 3">
    <name type="scientific">Cinchona calisaya</name>
    <dbReference type="NCBI Taxonomy" id="153742"/>
    <lineage>
        <taxon>Eukaryota</taxon>
        <taxon>Viridiplantae</taxon>
        <taxon>Streptophyta</taxon>
        <taxon>Embryophyta</taxon>
        <taxon>Tracheophyta</taxon>
        <taxon>Spermatophyta</taxon>
        <taxon>Magnoliopsida</taxon>
        <taxon>eudicotyledons</taxon>
        <taxon>Gunneridae</taxon>
        <taxon>Pentapetalae</taxon>
        <taxon>asterids</taxon>
        <taxon>lamiids</taxon>
        <taxon>Gentianales</taxon>
        <taxon>Rubiaceae</taxon>
        <taxon>Cinchonoideae</taxon>
        <taxon>Cinchoneae</taxon>
        <taxon>Cinchona</taxon>
    </lineage>
</organism>
<feature type="region of interest" description="Disordered" evidence="1">
    <location>
        <begin position="1"/>
        <end position="76"/>
    </location>
</feature>
<keyword evidence="3" id="KW-1185">Reference proteome</keyword>
<gene>
    <name evidence="2" type="ORF">ACH5RR_004332</name>
</gene>
<accession>A0ABD3AXE2</accession>
<dbReference type="EMBL" id="JBJUIK010000002">
    <property type="protein sequence ID" value="KAL3535871.1"/>
    <property type="molecule type" value="Genomic_DNA"/>
</dbReference>
<proteinExistence type="predicted"/>
<comment type="caution">
    <text evidence="2">The sequence shown here is derived from an EMBL/GenBank/DDBJ whole genome shotgun (WGS) entry which is preliminary data.</text>
</comment>
<dbReference type="Proteomes" id="UP001630127">
    <property type="component" value="Unassembled WGS sequence"/>
</dbReference>
<protein>
    <submittedName>
        <fullName evidence="2">Uncharacterized protein</fullName>
    </submittedName>
</protein>
<evidence type="ECO:0000313" key="3">
    <source>
        <dbReference type="Proteomes" id="UP001630127"/>
    </source>
</evidence>
<name>A0ABD3AXE2_9GENT</name>
<feature type="compositionally biased region" description="Basic and acidic residues" evidence="1">
    <location>
        <begin position="1"/>
        <end position="11"/>
    </location>
</feature>
<evidence type="ECO:0000256" key="1">
    <source>
        <dbReference type="SAM" id="MobiDB-lite"/>
    </source>
</evidence>
<reference evidence="2 3" key="1">
    <citation type="submission" date="2024-11" db="EMBL/GenBank/DDBJ databases">
        <title>A near-complete genome assembly of Cinchona calisaya.</title>
        <authorList>
            <person name="Lian D.C."/>
            <person name="Zhao X.W."/>
            <person name="Wei L."/>
        </authorList>
    </citation>
    <scope>NUCLEOTIDE SEQUENCE [LARGE SCALE GENOMIC DNA]</scope>
    <source>
        <tissue evidence="2">Nenye</tissue>
    </source>
</reference>
<evidence type="ECO:0000313" key="2">
    <source>
        <dbReference type="EMBL" id="KAL3535871.1"/>
    </source>
</evidence>
<sequence>MRKKLASEARPRGSIFFSSSKVASSPIQRPIVSQGLLPDLEKNPEPGETSTSRQQQKDHAGKRLGNITHVNPSSSQAVKRILEQLDRCKPTRQEKAAELQLPTGYCLEEIFP</sequence>